<reference evidence="1" key="2">
    <citation type="journal article" date="2015" name="Fish Shellfish Immunol.">
        <title>Early steps in the European eel (Anguilla anguilla)-Vibrio vulnificus interaction in the gills: Role of the RtxA13 toxin.</title>
        <authorList>
            <person name="Callol A."/>
            <person name="Pajuelo D."/>
            <person name="Ebbesson L."/>
            <person name="Teles M."/>
            <person name="MacKenzie S."/>
            <person name="Amaro C."/>
        </authorList>
    </citation>
    <scope>NUCLEOTIDE SEQUENCE</scope>
</reference>
<accession>A0A0E9RU67</accession>
<dbReference type="EMBL" id="GBXM01076764">
    <property type="protein sequence ID" value="JAH31813.1"/>
    <property type="molecule type" value="Transcribed_RNA"/>
</dbReference>
<sequence>MELENVDLPYSFMFKNASNFTLQS</sequence>
<name>A0A0E9RU67_ANGAN</name>
<protein>
    <submittedName>
        <fullName evidence="1">Uncharacterized protein</fullName>
    </submittedName>
</protein>
<evidence type="ECO:0000313" key="1">
    <source>
        <dbReference type="EMBL" id="JAH31813.1"/>
    </source>
</evidence>
<reference evidence="1" key="1">
    <citation type="submission" date="2014-11" db="EMBL/GenBank/DDBJ databases">
        <authorList>
            <person name="Amaro Gonzalez C."/>
        </authorList>
    </citation>
    <scope>NUCLEOTIDE SEQUENCE</scope>
</reference>
<organism evidence="1">
    <name type="scientific">Anguilla anguilla</name>
    <name type="common">European freshwater eel</name>
    <name type="synonym">Muraena anguilla</name>
    <dbReference type="NCBI Taxonomy" id="7936"/>
    <lineage>
        <taxon>Eukaryota</taxon>
        <taxon>Metazoa</taxon>
        <taxon>Chordata</taxon>
        <taxon>Craniata</taxon>
        <taxon>Vertebrata</taxon>
        <taxon>Euteleostomi</taxon>
        <taxon>Actinopterygii</taxon>
        <taxon>Neopterygii</taxon>
        <taxon>Teleostei</taxon>
        <taxon>Anguilliformes</taxon>
        <taxon>Anguillidae</taxon>
        <taxon>Anguilla</taxon>
    </lineage>
</organism>
<dbReference type="AlphaFoldDB" id="A0A0E9RU67"/>
<proteinExistence type="predicted"/>